<gene>
    <name evidence="1" type="ORF">RRG08_019330</name>
</gene>
<dbReference type="EMBL" id="JAWDGP010004658">
    <property type="protein sequence ID" value="KAK3762737.1"/>
    <property type="molecule type" value="Genomic_DNA"/>
</dbReference>
<name>A0AAE1D9Z5_9GAST</name>
<accession>A0AAE1D9Z5</accession>
<reference evidence="1" key="1">
    <citation type="journal article" date="2023" name="G3 (Bethesda)">
        <title>A reference genome for the long-term kleptoplast-retaining sea slug Elysia crispata morphotype clarki.</title>
        <authorList>
            <person name="Eastman K.E."/>
            <person name="Pendleton A.L."/>
            <person name="Shaikh M.A."/>
            <person name="Suttiyut T."/>
            <person name="Ogas R."/>
            <person name="Tomko P."/>
            <person name="Gavelis G."/>
            <person name="Widhalm J.R."/>
            <person name="Wisecaver J.H."/>
        </authorList>
    </citation>
    <scope>NUCLEOTIDE SEQUENCE</scope>
    <source>
        <strain evidence="1">ECLA1</strain>
    </source>
</reference>
<proteinExistence type="predicted"/>
<keyword evidence="2" id="KW-1185">Reference proteome</keyword>
<evidence type="ECO:0000313" key="1">
    <source>
        <dbReference type="EMBL" id="KAK3762737.1"/>
    </source>
</evidence>
<protein>
    <submittedName>
        <fullName evidence="1">Uncharacterized protein</fullName>
    </submittedName>
</protein>
<organism evidence="1 2">
    <name type="scientific">Elysia crispata</name>
    <name type="common">lettuce slug</name>
    <dbReference type="NCBI Taxonomy" id="231223"/>
    <lineage>
        <taxon>Eukaryota</taxon>
        <taxon>Metazoa</taxon>
        <taxon>Spiralia</taxon>
        <taxon>Lophotrochozoa</taxon>
        <taxon>Mollusca</taxon>
        <taxon>Gastropoda</taxon>
        <taxon>Heterobranchia</taxon>
        <taxon>Euthyneura</taxon>
        <taxon>Panpulmonata</taxon>
        <taxon>Sacoglossa</taxon>
        <taxon>Placobranchoidea</taxon>
        <taxon>Plakobranchidae</taxon>
        <taxon>Elysia</taxon>
    </lineage>
</organism>
<dbReference type="Proteomes" id="UP001283361">
    <property type="component" value="Unassembled WGS sequence"/>
</dbReference>
<sequence>MGMSPLGYVIGQVRRWVAQTSAFLLTREVGGSDPSHTSPMSVSQVRRWDAQIGKCWPVNLRCSRFGPQYKQAGEIAPCRIELLEER</sequence>
<evidence type="ECO:0000313" key="2">
    <source>
        <dbReference type="Proteomes" id="UP001283361"/>
    </source>
</evidence>
<dbReference type="AlphaFoldDB" id="A0AAE1D9Z5"/>
<comment type="caution">
    <text evidence="1">The sequence shown here is derived from an EMBL/GenBank/DDBJ whole genome shotgun (WGS) entry which is preliminary data.</text>
</comment>